<dbReference type="Pfam" id="PF08240">
    <property type="entry name" value="ADH_N"/>
    <property type="match status" value="1"/>
</dbReference>
<dbReference type="GO" id="GO:0016616">
    <property type="term" value="F:oxidoreductase activity, acting on the CH-OH group of donors, NAD or NADP as acceptor"/>
    <property type="evidence" value="ECO:0007669"/>
    <property type="project" value="InterPro"/>
</dbReference>
<dbReference type="Gene3D" id="3.90.180.10">
    <property type="entry name" value="Medium-chain alcohol dehydrogenases, catalytic domain"/>
    <property type="match status" value="1"/>
</dbReference>
<evidence type="ECO:0000313" key="8">
    <source>
        <dbReference type="Proteomes" id="UP000837801"/>
    </source>
</evidence>
<dbReference type="InterPro" id="IPR011032">
    <property type="entry name" value="GroES-like_sf"/>
</dbReference>
<dbReference type="CDD" id="cd05283">
    <property type="entry name" value="CAD1"/>
    <property type="match status" value="1"/>
</dbReference>
<protein>
    <submittedName>
        <fullName evidence="7">NADP-dependent alcohol dehydrogenase 7</fullName>
    </submittedName>
</protein>
<comment type="similarity">
    <text evidence="5">Belongs to the zinc-containing alcohol dehydrogenase family.</text>
</comment>
<dbReference type="Gene3D" id="3.40.50.720">
    <property type="entry name" value="NAD(P)-binding Rossmann-like Domain"/>
    <property type="match status" value="1"/>
</dbReference>
<proteinExistence type="inferred from homology"/>
<evidence type="ECO:0000256" key="3">
    <source>
        <dbReference type="ARBA" id="ARBA00022833"/>
    </source>
</evidence>
<dbReference type="Pfam" id="PF00107">
    <property type="entry name" value="ADH_zinc_N"/>
    <property type="match status" value="1"/>
</dbReference>
<dbReference type="InterPro" id="IPR013154">
    <property type="entry name" value="ADH-like_N"/>
</dbReference>
<evidence type="ECO:0000256" key="5">
    <source>
        <dbReference type="RuleBase" id="RU361277"/>
    </source>
</evidence>
<dbReference type="OrthoDB" id="1879366at2759"/>
<reference evidence="7" key="1">
    <citation type="submission" date="2022-03" db="EMBL/GenBank/DDBJ databases">
        <authorList>
            <person name="Legras J.-L."/>
            <person name="Devillers H."/>
            <person name="Grondin C."/>
        </authorList>
    </citation>
    <scope>NUCLEOTIDE SEQUENCE</scope>
    <source>
        <strain evidence="7">CLIB 1423</strain>
    </source>
</reference>
<keyword evidence="3 5" id="KW-0862">Zinc</keyword>
<gene>
    <name evidence="7" type="ORF">CLIB1423_07S01904</name>
</gene>
<dbReference type="InterPro" id="IPR036291">
    <property type="entry name" value="NAD(P)-bd_dom_sf"/>
</dbReference>
<dbReference type="PANTHER" id="PTHR42683">
    <property type="entry name" value="ALDEHYDE REDUCTASE"/>
    <property type="match status" value="1"/>
</dbReference>
<keyword evidence="8" id="KW-1185">Reference proteome</keyword>
<keyword evidence="4" id="KW-0560">Oxidoreductase</keyword>
<evidence type="ECO:0000256" key="2">
    <source>
        <dbReference type="ARBA" id="ARBA00022723"/>
    </source>
</evidence>
<evidence type="ECO:0000259" key="6">
    <source>
        <dbReference type="SMART" id="SM00829"/>
    </source>
</evidence>
<comment type="caution">
    <text evidence="7">The sequence shown here is derived from an EMBL/GenBank/DDBJ whole genome shotgun (WGS) entry which is preliminary data.</text>
</comment>
<accession>A0A9P0QQ40</accession>
<name>A0A9P0QQ40_9ASCO</name>
<organism evidence="7 8">
    <name type="scientific">[Candida] railenensis</name>
    <dbReference type="NCBI Taxonomy" id="45579"/>
    <lineage>
        <taxon>Eukaryota</taxon>
        <taxon>Fungi</taxon>
        <taxon>Dikarya</taxon>
        <taxon>Ascomycota</taxon>
        <taxon>Saccharomycotina</taxon>
        <taxon>Pichiomycetes</taxon>
        <taxon>Debaryomycetaceae</taxon>
        <taxon>Kurtzmaniella</taxon>
    </lineage>
</organism>
<dbReference type="AlphaFoldDB" id="A0A9P0QQ40"/>
<dbReference type="SUPFAM" id="SSF51735">
    <property type="entry name" value="NAD(P)-binding Rossmann-fold domains"/>
    <property type="match status" value="1"/>
</dbReference>
<dbReference type="FunFam" id="3.40.50.720:FF:000022">
    <property type="entry name" value="Cinnamyl alcohol dehydrogenase"/>
    <property type="match status" value="1"/>
</dbReference>
<keyword evidence="2 5" id="KW-0479">Metal-binding</keyword>
<comment type="cofactor">
    <cofactor evidence="1 5">
        <name>Zn(2+)</name>
        <dbReference type="ChEBI" id="CHEBI:29105"/>
    </cofactor>
</comment>
<dbReference type="InterPro" id="IPR013149">
    <property type="entry name" value="ADH-like_C"/>
</dbReference>
<dbReference type="InterPro" id="IPR002328">
    <property type="entry name" value="ADH_Zn_CS"/>
</dbReference>
<evidence type="ECO:0000256" key="1">
    <source>
        <dbReference type="ARBA" id="ARBA00001947"/>
    </source>
</evidence>
<dbReference type="GO" id="GO:0008270">
    <property type="term" value="F:zinc ion binding"/>
    <property type="evidence" value="ECO:0007669"/>
    <property type="project" value="InterPro"/>
</dbReference>
<dbReference type="EMBL" id="CAKXYY010000007">
    <property type="protein sequence ID" value="CAH2352542.1"/>
    <property type="molecule type" value="Genomic_DNA"/>
</dbReference>
<feature type="domain" description="Enoyl reductase (ER)" evidence="6">
    <location>
        <begin position="11"/>
        <end position="351"/>
    </location>
</feature>
<dbReference type="InterPro" id="IPR020843">
    <property type="entry name" value="ER"/>
</dbReference>
<dbReference type="Proteomes" id="UP000837801">
    <property type="component" value="Unassembled WGS sequence"/>
</dbReference>
<evidence type="ECO:0000313" key="7">
    <source>
        <dbReference type="EMBL" id="CAH2352542.1"/>
    </source>
</evidence>
<dbReference type="PROSITE" id="PS00059">
    <property type="entry name" value="ADH_ZINC"/>
    <property type="match status" value="1"/>
</dbReference>
<sequence length="360" mass="39280">MSVPEKFDAIGVIDYDKWLEPKHFQHTPQELRDNDVDIEVEACGICGSDIHGANGDWGRPYAPLAVGHEIVGKVARVGPKVTKFRVGDRVGVGAQCDSCGDCVRCQNDNENYCREEVETYLSFYKETNTPTQGGYANYVRVSSNFTFKIPDGLSSIDAAPLLCGGMTGFSPLLEAGVSKGTKVGVCGIGGIGHMTILFAKALGAEVTAISRNDKKKSLAKELGAEHYIATDEEGFDEGLTELDVIVNTTSSFSEGSFKQLLNLIKPHGRMIYITAPPNDETLEIDPGILLSSAVSIGGSHIGSPKDIEYMLDFAAKHKIKPYIETIDISEENVATAWKRMTDGDVRFRFVLTGYDKYFKK</sequence>
<dbReference type="SUPFAM" id="SSF50129">
    <property type="entry name" value="GroES-like"/>
    <property type="match status" value="1"/>
</dbReference>
<evidence type="ECO:0000256" key="4">
    <source>
        <dbReference type="ARBA" id="ARBA00023002"/>
    </source>
</evidence>
<dbReference type="InterPro" id="IPR047109">
    <property type="entry name" value="CAD-like"/>
</dbReference>
<dbReference type="SMART" id="SM00829">
    <property type="entry name" value="PKS_ER"/>
    <property type="match status" value="1"/>
</dbReference>